<proteinExistence type="predicted"/>
<accession>A0A9P0LQB9</accession>
<dbReference type="InterPro" id="IPR006115">
    <property type="entry name" value="6PGDH_NADP-bd"/>
</dbReference>
<dbReference type="SUPFAM" id="SSF51735">
    <property type="entry name" value="NAD(P)-binding Rossmann-fold domains"/>
    <property type="match status" value="1"/>
</dbReference>
<keyword evidence="3" id="KW-1185">Reference proteome</keyword>
<gene>
    <name evidence="2" type="ORF">ACAOBT_LOCUS23046</name>
</gene>
<evidence type="ECO:0000313" key="3">
    <source>
        <dbReference type="Proteomes" id="UP001152888"/>
    </source>
</evidence>
<dbReference type="Pfam" id="PF03446">
    <property type="entry name" value="NAD_binding_2"/>
    <property type="match status" value="1"/>
</dbReference>
<evidence type="ECO:0000259" key="1">
    <source>
        <dbReference type="Pfam" id="PF03446"/>
    </source>
</evidence>
<sequence length="67" mass="7238">MSNETSSIDLCSYDENTKKKEIKPSPKVFGFIGLGNIGAGVVKNLINSGHKVNLFNRTPKKIITASS</sequence>
<organism evidence="2 3">
    <name type="scientific">Acanthoscelides obtectus</name>
    <name type="common">Bean weevil</name>
    <name type="synonym">Bruchus obtectus</name>
    <dbReference type="NCBI Taxonomy" id="200917"/>
    <lineage>
        <taxon>Eukaryota</taxon>
        <taxon>Metazoa</taxon>
        <taxon>Ecdysozoa</taxon>
        <taxon>Arthropoda</taxon>
        <taxon>Hexapoda</taxon>
        <taxon>Insecta</taxon>
        <taxon>Pterygota</taxon>
        <taxon>Neoptera</taxon>
        <taxon>Endopterygota</taxon>
        <taxon>Coleoptera</taxon>
        <taxon>Polyphaga</taxon>
        <taxon>Cucujiformia</taxon>
        <taxon>Chrysomeloidea</taxon>
        <taxon>Chrysomelidae</taxon>
        <taxon>Bruchinae</taxon>
        <taxon>Bruchini</taxon>
        <taxon>Acanthoscelides</taxon>
    </lineage>
</organism>
<dbReference type="Proteomes" id="UP001152888">
    <property type="component" value="Unassembled WGS sequence"/>
</dbReference>
<dbReference type="GO" id="GO:0050661">
    <property type="term" value="F:NADP binding"/>
    <property type="evidence" value="ECO:0007669"/>
    <property type="project" value="InterPro"/>
</dbReference>
<dbReference type="OrthoDB" id="21615at2759"/>
<dbReference type="Gene3D" id="3.40.50.720">
    <property type="entry name" value="NAD(P)-binding Rossmann-like Domain"/>
    <property type="match status" value="1"/>
</dbReference>
<dbReference type="InterPro" id="IPR036291">
    <property type="entry name" value="NAD(P)-bd_dom_sf"/>
</dbReference>
<evidence type="ECO:0000313" key="2">
    <source>
        <dbReference type="EMBL" id="CAH1996135.1"/>
    </source>
</evidence>
<feature type="domain" description="6-phosphogluconate dehydrogenase NADP-binding" evidence="1">
    <location>
        <begin position="29"/>
        <end position="62"/>
    </location>
</feature>
<reference evidence="2" key="1">
    <citation type="submission" date="2022-03" db="EMBL/GenBank/DDBJ databases">
        <authorList>
            <person name="Sayadi A."/>
        </authorList>
    </citation>
    <scope>NUCLEOTIDE SEQUENCE</scope>
</reference>
<dbReference type="EMBL" id="CAKOFQ010007250">
    <property type="protein sequence ID" value="CAH1996135.1"/>
    <property type="molecule type" value="Genomic_DNA"/>
</dbReference>
<dbReference type="AlphaFoldDB" id="A0A9P0LQB9"/>
<name>A0A9P0LQB9_ACAOB</name>
<protein>
    <recommendedName>
        <fullName evidence="1">6-phosphogluconate dehydrogenase NADP-binding domain-containing protein</fullName>
    </recommendedName>
</protein>
<comment type="caution">
    <text evidence="2">The sequence shown here is derived from an EMBL/GenBank/DDBJ whole genome shotgun (WGS) entry which is preliminary data.</text>
</comment>